<comment type="caution">
    <text evidence="1">The sequence shown here is derived from an EMBL/GenBank/DDBJ whole genome shotgun (WGS) entry which is preliminary data.</text>
</comment>
<proteinExistence type="predicted"/>
<protein>
    <submittedName>
        <fullName evidence="1">Uncharacterized protein</fullName>
    </submittedName>
</protein>
<organism evidence="1">
    <name type="scientific">marine sediment metagenome</name>
    <dbReference type="NCBI Taxonomy" id="412755"/>
    <lineage>
        <taxon>unclassified sequences</taxon>
        <taxon>metagenomes</taxon>
        <taxon>ecological metagenomes</taxon>
    </lineage>
</organism>
<gene>
    <name evidence="1" type="ORF">S01H1_03893</name>
</gene>
<dbReference type="EMBL" id="BARS01002085">
    <property type="protein sequence ID" value="GAF80910.1"/>
    <property type="molecule type" value="Genomic_DNA"/>
</dbReference>
<reference evidence="1" key="1">
    <citation type="journal article" date="2014" name="Front. Microbiol.">
        <title>High frequency of phylogenetically diverse reductive dehalogenase-homologous genes in deep subseafloor sedimentary metagenomes.</title>
        <authorList>
            <person name="Kawai M."/>
            <person name="Futagami T."/>
            <person name="Toyoda A."/>
            <person name="Takaki Y."/>
            <person name="Nishi S."/>
            <person name="Hori S."/>
            <person name="Arai W."/>
            <person name="Tsubouchi T."/>
            <person name="Morono Y."/>
            <person name="Uchiyama I."/>
            <person name="Ito T."/>
            <person name="Fujiyama A."/>
            <person name="Inagaki F."/>
            <person name="Takami H."/>
        </authorList>
    </citation>
    <scope>NUCLEOTIDE SEQUENCE</scope>
    <source>
        <strain evidence="1">Expedition CK06-06</strain>
    </source>
</reference>
<sequence>ELEEDYQPFTTEIESSMGVMNADGRDITFSFITGDVVGTPATLYFCVGKDGVDFHCDEIDDDNSDNKVTINPISHLSSAQKQVGTYYIKYYSIDANNNIEEPKQTEFFLDPLPPEMPLNLKERSDSIKEEINLSLSTSECAICTIDKFKNLSSSKELDVVDYKVGSSEFLDKEFHKNFSITFENLGEGTSYRLTITCNDTHNNSQTRTYEFTAFPLIKLYPEIPDDIYTKYYDISGITTHSSRVIVYVEHDGTTVEYDNDYTSSGLAPGSLIGEFTNQELGMIKGDFGVYPQKGKDNFKIAGDLTGTLHVDKYLQFSDQDGELLLPPRYKITHINQFTKFTFIQMTNITVHTPFKYTMGADHTVSAYTTQYPEGWFSVPNVEFQPGENTVTVVVIEPLKFSTISMTVVYTKFNITLKNPTNGSIVGPTGQISFLNNPLYPDIDNSTTIKIQTNRPASCELINEEETKIAKAFIYNMDASLGDTIHLKTISEGNCTKSGGDFCCINNYAAKPAGVY</sequence>
<evidence type="ECO:0000313" key="1">
    <source>
        <dbReference type="EMBL" id="GAF80910.1"/>
    </source>
</evidence>
<name>X0TXP8_9ZZZZ</name>
<accession>X0TXP8</accession>
<feature type="non-terminal residue" evidence="1">
    <location>
        <position position="515"/>
    </location>
</feature>
<feature type="non-terminal residue" evidence="1">
    <location>
        <position position="1"/>
    </location>
</feature>
<dbReference type="AlphaFoldDB" id="X0TXP8"/>